<sequence length="502" mass="54103">MTAISRSGNGRRSVATLICGALAAGGLAAAGAATLAPGAAYASSHREAPLISGTPQYDNSDLYAFVSPDHPDTTTIIANVIPFEEPGGGPNFYQFAEDAQYDVRIDNDGDAKEDLIFRYTFKTNVKNRKSFLYNTGVVDSLEDPDLNVTQTYDLELIKLKKGKVEHETKLADDVPVAPSNVGKASMPKYSKLRDEAIYKLSNGSKTFAGQADDPFFADLRVFDLLYGGDLSEVGNDTLKGYNVNTIALQVPNDLISESKHQPIVGIWSTTQRQNAEGYYTQVSRLGNPLVNEVVNPIKDKDKFNASKPKDDAQFLKNVTNPELPKLIEAIYKIKAPKEPRNDLVDVFLKGVKGLNQPSYVTPSEELRLNTSIKPTASPKRLGVLDGDNAGFPNGRRLTDDVIDASLQVVEGELVGSKNDLGDAVDKNDKDFEKYFPYIALPTEGSRGATAKGGADVKSQLGDALTGSDDNTALIASSAGAGAAGILLIGGGLMWWRGRRRAY</sequence>
<reference evidence="3 4" key="1">
    <citation type="submission" date="2024-06" db="EMBL/GenBank/DDBJ databases">
        <title>The Natural Products Discovery Center: Release of the First 8490 Sequenced Strains for Exploring Actinobacteria Biosynthetic Diversity.</title>
        <authorList>
            <person name="Kalkreuter E."/>
            <person name="Kautsar S.A."/>
            <person name="Yang D."/>
            <person name="Bader C.D."/>
            <person name="Teijaro C.N."/>
            <person name="Fluegel L."/>
            <person name="Davis C.M."/>
            <person name="Simpson J.R."/>
            <person name="Lauterbach L."/>
            <person name="Steele A.D."/>
            <person name="Gui C."/>
            <person name="Meng S."/>
            <person name="Li G."/>
            <person name="Viehrig K."/>
            <person name="Ye F."/>
            <person name="Su P."/>
            <person name="Kiefer A.F."/>
            <person name="Nichols A."/>
            <person name="Cepeda A.J."/>
            <person name="Yan W."/>
            <person name="Fan B."/>
            <person name="Jiang Y."/>
            <person name="Adhikari A."/>
            <person name="Zheng C.-J."/>
            <person name="Schuster L."/>
            <person name="Cowan T.M."/>
            <person name="Smanski M.J."/>
            <person name="Chevrette M.G."/>
            <person name="De Carvalho L.P.S."/>
            <person name="Shen B."/>
        </authorList>
    </citation>
    <scope>NUCLEOTIDE SEQUENCE [LARGE SCALE GENOMIC DNA]</scope>
    <source>
        <strain evidence="3 4">NPDC033843</strain>
    </source>
</reference>
<keyword evidence="1" id="KW-0812">Transmembrane</keyword>
<dbReference type="InterPro" id="IPR025566">
    <property type="entry name" value="DUF4331"/>
</dbReference>
<keyword evidence="1" id="KW-1133">Transmembrane helix</keyword>
<evidence type="ECO:0000313" key="4">
    <source>
        <dbReference type="Proteomes" id="UP001550739"/>
    </source>
</evidence>
<gene>
    <name evidence="3" type="ORF">AB0E89_09860</name>
</gene>
<evidence type="ECO:0000313" key="3">
    <source>
        <dbReference type="EMBL" id="MEU3780881.1"/>
    </source>
</evidence>
<keyword evidence="2" id="KW-0732">Signal</keyword>
<evidence type="ECO:0000256" key="1">
    <source>
        <dbReference type="SAM" id="Phobius"/>
    </source>
</evidence>
<feature type="signal peptide" evidence="2">
    <location>
        <begin position="1"/>
        <end position="32"/>
    </location>
</feature>
<keyword evidence="4" id="KW-1185">Reference proteome</keyword>
<accession>A0ABV2ZEA4</accession>
<dbReference type="RefSeq" id="WP_334583440.1">
    <property type="nucleotide sequence ID" value="NZ_JBEZVE010000004.1"/>
</dbReference>
<proteinExistence type="predicted"/>
<feature type="transmembrane region" description="Helical" evidence="1">
    <location>
        <begin position="472"/>
        <end position="495"/>
    </location>
</feature>
<protein>
    <submittedName>
        <fullName evidence="3">DUF4331 domain-containing protein</fullName>
    </submittedName>
</protein>
<dbReference type="Pfam" id="PF14224">
    <property type="entry name" value="DUF4331"/>
    <property type="match status" value="1"/>
</dbReference>
<dbReference type="EMBL" id="JBEZVE010000004">
    <property type="protein sequence ID" value="MEU3780881.1"/>
    <property type="molecule type" value="Genomic_DNA"/>
</dbReference>
<comment type="caution">
    <text evidence="3">The sequence shown here is derived from an EMBL/GenBank/DDBJ whole genome shotgun (WGS) entry which is preliminary data.</text>
</comment>
<name>A0ABV2ZEA4_9ACTN</name>
<evidence type="ECO:0000256" key="2">
    <source>
        <dbReference type="SAM" id="SignalP"/>
    </source>
</evidence>
<keyword evidence="1" id="KW-0472">Membrane</keyword>
<feature type="chain" id="PRO_5046043331" evidence="2">
    <location>
        <begin position="33"/>
        <end position="502"/>
    </location>
</feature>
<organism evidence="3 4">
    <name type="scientific">Streptomyces sp. 900129855</name>
    <dbReference type="NCBI Taxonomy" id="3155129"/>
    <lineage>
        <taxon>Bacteria</taxon>
        <taxon>Bacillati</taxon>
        <taxon>Actinomycetota</taxon>
        <taxon>Actinomycetes</taxon>
        <taxon>Kitasatosporales</taxon>
        <taxon>Streptomycetaceae</taxon>
        <taxon>Streptomyces</taxon>
    </lineage>
</organism>
<dbReference type="Proteomes" id="UP001550739">
    <property type="component" value="Unassembled WGS sequence"/>
</dbReference>